<dbReference type="RefSeq" id="XP_021875381.1">
    <property type="nucleotide sequence ID" value="XM_022028277.1"/>
</dbReference>
<accession>A0A1Y2G5K5</accession>
<feature type="compositionally biased region" description="Basic and acidic residues" evidence="3">
    <location>
        <begin position="923"/>
        <end position="937"/>
    </location>
</feature>
<feature type="compositionally biased region" description="Low complexity" evidence="3">
    <location>
        <begin position="1186"/>
        <end position="1201"/>
    </location>
</feature>
<dbReference type="GO" id="GO:0007264">
    <property type="term" value="P:small GTPase-mediated signal transduction"/>
    <property type="evidence" value="ECO:0007669"/>
    <property type="project" value="InterPro"/>
</dbReference>
<feature type="region of interest" description="Disordered" evidence="3">
    <location>
        <begin position="893"/>
        <end position="954"/>
    </location>
</feature>
<dbReference type="Proteomes" id="UP000193648">
    <property type="component" value="Unassembled WGS sequence"/>
</dbReference>
<feature type="compositionally biased region" description="Polar residues" evidence="3">
    <location>
        <begin position="632"/>
        <end position="642"/>
    </location>
</feature>
<evidence type="ECO:0000256" key="3">
    <source>
        <dbReference type="SAM" id="MobiDB-lite"/>
    </source>
</evidence>
<feature type="compositionally biased region" description="Low complexity" evidence="3">
    <location>
        <begin position="893"/>
        <end position="909"/>
    </location>
</feature>
<dbReference type="OrthoDB" id="10254377at2759"/>
<feature type="compositionally biased region" description="Polar residues" evidence="3">
    <location>
        <begin position="938"/>
        <end position="954"/>
    </location>
</feature>
<dbReference type="InterPro" id="IPR001895">
    <property type="entry name" value="RASGEF_cat_dom"/>
</dbReference>
<feature type="region of interest" description="Disordered" evidence="3">
    <location>
        <begin position="975"/>
        <end position="1225"/>
    </location>
</feature>
<dbReference type="AlphaFoldDB" id="A0A1Y2G5K5"/>
<feature type="region of interest" description="Disordered" evidence="3">
    <location>
        <begin position="448"/>
        <end position="471"/>
    </location>
</feature>
<keyword evidence="1 2" id="KW-0344">Guanine-nucleotide releasing factor</keyword>
<organism evidence="5 6">
    <name type="scientific">Lobosporangium transversale</name>
    <dbReference type="NCBI Taxonomy" id="64571"/>
    <lineage>
        <taxon>Eukaryota</taxon>
        <taxon>Fungi</taxon>
        <taxon>Fungi incertae sedis</taxon>
        <taxon>Mucoromycota</taxon>
        <taxon>Mortierellomycotina</taxon>
        <taxon>Mortierellomycetes</taxon>
        <taxon>Mortierellales</taxon>
        <taxon>Mortierellaceae</taxon>
        <taxon>Lobosporangium</taxon>
    </lineage>
</organism>
<feature type="compositionally biased region" description="Polar residues" evidence="3">
    <location>
        <begin position="1002"/>
        <end position="1011"/>
    </location>
</feature>
<keyword evidence="6" id="KW-1185">Reference proteome</keyword>
<feature type="compositionally biased region" description="Acidic residues" evidence="3">
    <location>
        <begin position="726"/>
        <end position="737"/>
    </location>
</feature>
<feature type="compositionally biased region" description="Basic and acidic residues" evidence="3">
    <location>
        <begin position="453"/>
        <end position="462"/>
    </location>
</feature>
<gene>
    <name evidence="5" type="ORF">BCR41DRAFT_390807</name>
</gene>
<sequence>MESDMTKYASLLKDAKIQQDSGDLKSAYATYVEAHGIILRILGTQVVFKNQDTVVSSPANYTQLFAHAQEILRRIKDIMDQAKTPTIAITKLPSRTVSSNSVASKQSRPNASPLQSTQGRSGLASSRISQRSVATTSPLNKRTKKNIPMIPISPLTRQYLLNSYALSQATQKFEQAKQGSSSGSHGLATLRRLTEDKRIQQTKVDAINVQIQSVAASTITSWDPDMIARQLTIIDTQLFKEIAIPKDLVRADRKSSPSQRCIDFEIYIVHSVAHLLLMDWNTHRNSSTNGSPAPAKGHTPIHTNAVVHMIKVANILLNVYRNFNSFMAIMKALTSPEIKRMHKSWSGVNSKTKESFKRLVSIYRAQDNVQCYKDTLMQKLDSFQDVGKGALIAIPWMRYHMDEVKSIINSYLTGQESTGGSSDIVLSAPGARKLSAVSALLNQCRTNGSSSFDRQDMDDKSSKFHNGNTKHREPVQIDGMKLPLTPILDLASLGNGDITLHHWLLSRPFLNKQQLIDESLEIEPLFNGEELPCYETPLNNEDSDESTSLSGDNVQNDSFEHVVAPEHDLEPLVPKPSRPALPRAPVSETEINDIMSELLNDDSNDSKGLFDDLSSDDDGSASFSKIGDKQDNSGSPGRSQDVLQFLGINPNDHSDSDQEDGGGDFFQKLTTVDKGKGKAKDLQGGNDDTDEINNLLAQVKGLVHESKNHIEELESVDTLANQDLKGEEESDIDEPQDNEDRVFSTGRKFEPFQQGSEEDQFNFDDDQPSVKLSTTTGPATSSLLSLESLRRQLQSVGQLSEPVEDQRKTASDSSTLPGKDEPAQKTQQEKNSAELFNENTLDRTTLSHVDKDELADLSAAKLNALPSNTILVSASASSSSPFMTYMATRSAESLSTSPSSSSSSLLSISPNFIGKGRRRKIHTDRSSQSENAGEKTQDVQTTTGFSPPTRPLLTTCSSKSSLVLDESDAHPDAIASRAKESLVNHEEMKNVATSAKPVVEQSDLNPISLDQNENEASSNEHNESDSNSNILEQKVSIQDPAEAHNSEVEVNNKDSDKKPFGLGASLLKPERNEQAGAEEDQESLLQSTSLPLSIDGPEEGKQDNPTKVKEGEEGPANLRLAGEDNPGITADKSPGGGESNDNRTKRSRRRIAGGVISVAGPAGSASSLISKASNASLSSAFKEGTSSNHSSSSADIDTTASVPRSNKAKRDQEHGQNAEDDNALEKKVAEAKTISNGVDHVSETLLGSVDINIVASNEKDDKDGKDRD</sequence>
<dbReference type="InterPro" id="IPR036964">
    <property type="entry name" value="RASGEF_cat_dom_sf"/>
</dbReference>
<feature type="compositionally biased region" description="Basic and acidic residues" evidence="3">
    <location>
        <begin position="1041"/>
        <end position="1059"/>
    </location>
</feature>
<evidence type="ECO:0000259" key="4">
    <source>
        <dbReference type="PROSITE" id="PS50009"/>
    </source>
</evidence>
<feature type="compositionally biased region" description="Basic and acidic residues" evidence="3">
    <location>
        <begin position="975"/>
        <end position="989"/>
    </location>
</feature>
<feature type="region of interest" description="Disordered" evidence="3">
    <location>
        <begin position="599"/>
        <end position="690"/>
    </location>
</feature>
<feature type="compositionally biased region" description="Basic and acidic residues" evidence="3">
    <location>
        <begin position="738"/>
        <end position="750"/>
    </location>
</feature>
<feature type="compositionally biased region" description="Basic and acidic residues" evidence="3">
    <location>
        <begin position="1208"/>
        <end position="1225"/>
    </location>
</feature>
<dbReference type="InterPro" id="IPR008937">
    <property type="entry name" value="Ras-like_GEF"/>
</dbReference>
<dbReference type="PANTHER" id="PTHR23113:SF99">
    <property type="entry name" value="RASGEF DOMAIN-CONTAINING PROTEIN"/>
    <property type="match status" value="1"/>
</dbReference>
<feature type="domain" description="Ras-GEF" evidence="4">
    <location>
        <begin position="223"/>
        <end position="487"/>
    </location>
</feature>
<dbReference type="PROSITE" id="PS50009">
    <property type="entry name" value="RASGEF_CAT"/>
    <property type="match status" value="1"/>
</dbReference>
<feature type="compositionally biased region" description="Polar residues" evidence="3">
    <location>
        <begin position="1164"/>
        <end position="1179"/>
    </location>
</feature>
<feature type="compositionally biased region" description="Basic and acidic residues" evidence="3">
    <location>
        <begin position="1098"/>
        <end position="1112"/>
    </location>
</feature>
<feature type="region of interest" description="Disordered" evidence="3">
    <location>
        <begin position="713"/>
        <end position="781"/>
    </location>
</feature>
<feature type="compositionally biased region" description="Polar residues" evidence="3">
    <location>
        <begin position="770"/>
        <end position="780"/>
    </location>
</feature>
<feature type="compositionally biased region" description="Acidic residues" evidence="3">
    <location>
        <begin position="756"/>
        <end position="767"/>
    </location>
</feature>
<feature type="region of interest" description="Disordered" evidence="3">
    <location>
        <begin position="568"/>
        <end position="587"/>
    </location>
</feature>
<feature type="region of interest" description="Disordered" evidence="3">
    <location>
        <begin position="793"/>
        <end position="845"/>
    </location>
</feature>
<dbReference type="InterPro" id="IPR023578">
    <property type="entry name" value="Ras_GEF_dom_sf"/>
</dbReference>
<feature type="compositionally biased region" description="Basic and acidic residues" evidence="3">
    <location>
        <begin position="818"/>
        <end position="832"/>
    </location>
</feature>
<dbReference type="EMBL" id="MCFF01000083">
    <property type="protein sequence ID" value="ORY95177.1"/>
    <property type="molecule type" value="Genomic_DNA"/>
</dbReference>
<evidence type="ECO:0000313" key="6">
    <source>
        <dbReference type="Proteomes" id="UP000193648"/>
    </source>
</evidence>
<dbReference type="GO" id="GO:0005085">
    <property type="term" value="F:guanyl-nucleotide exchange factor activity"/>
    <property type="evidence" value="ECO:0007669"/>
    <property type="project" value="UniProtKB-KW"/>
</dbReference>
<dbReference type="SMART" id="SM00147">
    <property type="entry name" value="RasGEF"/>
    <property type="match status" value="1"/>
</dbReference>
<evidence type="ECO:0000313" key="5">
    <source>
        <dbReference type="EMBL" id="ORY95177.1"/>
    </source>
</evidence>
<feature type="region of interest" description="Disordered" evidence="3">
    <location>
        <begin position="98"/>
        <end position="148"/>
    </location>
</feature>
<dbReference type="PANTHER" id="PTHR23113">
    <property type="entry name" value="GUANINE NUCLEOTIDE EXCHANGE FACTOR"/>
    <property type="match status" value="1"/>
</dbReference>
<dbReference type="Pfam" id="PF00617">
    <property type="entry name" value="RasGEF"/>
    <property type="match status" value="1"/>
</dbReference>
<feature type="region of interest" description="Disordered" evidence="3">
    <location>
        <begin position="533"/>
        <end position="555"/>
    </location>
</feature>
<reference evidence="5 6" key="1">
    <citation type="submission" date="2016-07" db="EMBL/GenBank/DDBJ databases">
        <title>Pervasive Adenine N6-methylation of Active Genes in Fungi.</title>
        <authorList>
            <consortium name="DOE Joint Genome Institute"/>
            <person name="Mondo S.J."/>
            <person name="Dannebaum R.O."/>
            <person name="Kuo R.C."/>
            <person name="Labutti K."/>
            <person name="Haridas S."/>
            <person name="Kuo A."/>
            <person name="Salamov A."/>
            <person name="Ahrendt S.R."/>
            <person name="Lipzen A."/>
            <person name="Sullivan W."/>
            <person name="Andreopoulos W.B."/>
            <person name="Clum A."/>
            <person name="Lindquist E."/>
            <person name="Daum C."/>
            <person name="Ramamoorthy G.K."/>
            <person name="Gryganskyi A."/>
            <person name="Culley D."/>
            <person name="Magnuson J.K."/>
            <person name="James T.Y."/>
            <person name="O'Malley M.A."/>
            <person name="Stajich J.E."/>
            <person name="Spatafora J.W."/>
            <person name="Visel A."/>
            <person name="Grigoriev I.V."/>
        </authorList>
    </citation>
    <scope>NUCLEOTIDE SEQUENCE [LARGE SCALE GENOMIC DNA]</scope>
    <source>
        <strain evidence="5 6">NRRL 3116</strain>
    </source>
</reference>
<dbReference type="Gene3D" id="1.10.840.10">
    <property type="entry name" value="Ras guanine-nucleotide exchange factors catalytic domain"/>
    <property type="match status" value="1"/>
</dbReference>
<dbReference type="STRING" id="64571.A0A1Y2G5K5"/>
<evidence type="ECO:0000256" key="2">
    <source>
        <dbReference type="PROSITE-ProRule" id="PRU00168"/>
    </source>
</evidence>
<feature type="compositionally biased region" description="Polar residues" evidence="3">
    <location>
        <begin position="546"/>
        <end position="555"/>
    </location>
</feature>
<feature type="compositionally biased region" description="Basic and acidic residues" evidence="3">
    <location>
        <begin position="671"/>
        <end position="681"/>
    </location>
</feature>
<proteinExistence type="predicted"/>
<feature type="compositionally biased region" description="Polar residues" evidence="3">
    <location>
        <begin position="98"/>
        <end position="140"/>
    </location>
</feature>
<dbReference type="SUPFAM" id="SSF48366">
    <property type="entry name" value="Ras GEF"/>
    <property type="match status" value="1"/>
</dbReference>
<comment type="caution">
    <text evidence="5">The sequence shown here is derived from an EMBL/GenBank/DDBJ whole genome shotgun (WGS) entry which is preliminary data.</text>
</comment>
<dbReference type="GeneID" id="33570120"/>
<name>A0A1Y2G5K5_9FUNG</name>
<dbReference type="InParanoid" id="A0A1Y2G5K5"/>
<protein>
    <recommendedName>
        <fullName evidence="4">Ras-GEF domain-containing protein</fullName>
    </recommendedName>
</protein>
<evidence type="ECO:0000256" key="1">
    <source>
        <dbReference type="ARBA" id="ARBA00022658"/>
    </source>
</evidence>